<dbReference type="InterPro" id="IPR017927">
    <property type="entry name" value="FAD-bd_FR_type"/>
</dbReference>
<evidence type="ECO:0000256" key="11">
    <source>
        <dbReference type="SAM" id="Phobius"/>
    </source>
</evidence>
<evidence type="ECO:0000256" key="9">
    <source>
        <dbReference type="ARBA" id="ARBA00023136"/>
    </source>
</evidence>
<evidence type="ECO:0000256" key="1">
    <source>
        <dbReference type="ARBA" id="ARBA00004141"/>
    </source>
</evidence>
<dbReference type="SFLD" id="SFLDS00052">
    <property type="entry name" value="Ferric_Reductase_Domain"/>
    <property type="match status" value="1"/>
</dbReference>
<dbReference type="GO" id="GO:0005886">
    <property type="term" value="C:plasma membrane"/>
    <property type="evidence" value="ECO:0007669"/>
    <property type="project" value="TreeGrafter"/>
</dbReference>
<evidence type="ECO:0000256" key="8">
    <source>
        <dbReference type="ARBA" id="ARBA00023065"/>
    </source>
</evidence>
<proteinExistence type="inferred from homology"/>
<sequence>MRPQIALSALTAISAAATGHDLRGAPCFEACQMVIRPLEFTDANGIGGSPKLRMCRSRISVTSLYLCTKVYCTPEERTSGLDAHNETCRTSVQVPLPPFEEVLANYTEDEIALVQRFGQDEWEDKKRFEEAVVAEDGFFELAYNTIASWSYVYRHHYIYGSAVVVFWVLVMAIGLLSRLVVSLGCTGMAKRRGWQAIPLGEPGDDARQVDKEARSPSHLYLWWKRHVSIPAAFGYRNAQPFGWYTVPPRIQSLSILVFIAINIFFCVHGYHIFPGNLYYPDVWPQAWRYISDRTGIVSFANFPIIWLFGMRNNLMMELTGWDFGTYNNFHRWVARVSTVQAVVHSIGYTILVFDSGGWTQFAQYWTELWWITGEMATITMCTLLPLSLYWMRRNAYEAFLALHIALSVLVLFSMLGHISSFGFPWDRLFWVSCSIWALDRIMRVTRTLAFNRAFWNTRAKATYDPDSNMVRLYIPCSQSLYRPRPGTYYYLHLLSDARFWESHPFTMASISNDDGRARATSLRPNSGLAEEAAALLSQDTLLEEEYPRNENLTMLFLIRPYDSFTGRLRDAAAASWPRPASLRMLVEGPYGRSQPLHQFETVLFVVGGSGIVVPLAHLSSLTKSTAKTIRIVWAVREPAFAGVVAKEDFGNVLFDEKLGLDVYITRPTTRERRVELPKEVRVMRDRPDVHAEIEDAVRDFGARGSIAVVACGPARMADDARRAVVEILGSGADVEYFEESFRW</sequence>
<gene>
    <name evidence="13" type="ORF">BCR38DRAFT_445457</name>
</gene>
<dbReference type="OrthoDB" id="167398at2759"/>
<dbReference type="PANTHER" id="PTHR32361:SF9">
    <property type="entry name" value="FERRIC REDUCTASE TRANSMEMBRANE COMPONENT 3-RELATED"/>
    <property type="match status" value="1"/>
</dbReference>
<accession>A0A1Y2DKJ7</accession>
<feature type="transmembrane region" description="Helical" evidence="11">
    <location>
        <begin position="293"/>
        <end position="311"/>
    </location>
</feature>
<keyword evidence="6 11" id="KW-1133">Transmembrane helix</keyword>
<evidence type="ECO:0000313" key="14">
    <source>
        <dbReference type="Proteomes" id="UP000193689"/>
    </source>
</evidence>
<comment type="caution">
    <text evidence="13">The sequence shown here is derived from an EMBL/GenBank/DDBJ whole genome shotgun (WGS) entry which is preliminary data.</text>
</comment>
<reference evidence="13 14" key="1">
    <citation type="submission" date="2016-07" db="EMBL/GenBank/DDBJ databases">
        <title>Pervasive Adenine N6-methylation of Active Genes in Fungi.</title>
        <authorList>
            <consortium name="DOE Joint Genome Institute"/>
            <person name="Mondo S.J."/>
            <person name="Dannebaum R.O."/>
            <person name="Kuo R.C."/>
            <person name="Labutti K."/>
            <person name="Haridas S."/>
            <person name="Kuo A."/>
            <person name="Salamov A."/>
            <person name="Ahrendt S.R."/>
            <person name="Lipzen A."/>
            <person name="Sullivan W."/>
            <person name="Andreopoulos W.B."/>
            <person name="Clum A."/>
            <person name="Lindquist E."/>
            <person name="Daum C."/>
            <person name="Ramamoorthy G.K."/>
            <person name="Gryganskyi A."/>
            <person name="Culley D."/>
            <person name="Magnuson J.K."/>
            <person name="James T.Y."/>
            <person name="O'Malley M.A."/>
            <person name="Stajich J.E."/>
            <person name="Spatafora J.W."/>
            <person name="Visel A."/>
            <person name="Grigoriev I.V."/>
        </authorList>
    </citation>
    <scope>NUCLEOTIDE SEQUENCE [LARGE SCALE GENOMIC DNA]</scope>
    <source>
        <strain evidence="13 14">CBS 129021</strain>
    </source>
</reference>
<dbReference type="InterPro" id="IPR051410">
    <property type="entry name" value="Ferric/Cupric_Reductase"/>
</dbReference>
<dbReference type="GO" id="GO:0015677">
    <property type="term" value="P:copper ion import"/>
    <property type="evidence" value="ECO:0007669"/>
    <property type="project" value="TreeGrafter"/>
</dbReference>
<dbReference type="PROSITE" id="PS51384">
    <property type="entry name" value="FAD_FR"/>
    <property type="match status" value="1"/>
</dbReference>
<dbReference type="Pfam" id="PF08030">
    <property type="entry name" value="NAD_binding_6"/>
    <property type="match status" value="1"/>
</dbReference>
<evidence type="ECO:0000256" key="7">
    <source>
        <dbReference type="ARBA" id="ARBA00023002"/>
    </source>
</evidence>
<dbReference type="Proteomes" id="UP000193689">
    <property type="component" value="Unassembled WGS sequence"/>
</dbReference>
<keyword evidence="10" id="KW-0325">Glycoprotein</keyword>
<dbReference type="InterPro" id="IPR039261">
    <property type="entry name" value="FNR_nucleotide-bd"/>
</dbReference>
<dbReference type="CDD" id="cd06186">
    <property type="entry name" value="NOX_Duox_like_FAD_NADP"/>
    <property type="match status" value="1"/>
</dbReference>
<dbReference type="InterPro" id="IPR013121">
    <property type="entry name" value="Fe_red_NAD-bd_6"/>
</dbReference>
<keyword evidence="14" id="KW-1185">Reference proteome</keyword>
<feature type="transmembrane region" description="Helical" evidence="11">
    <location>
        <begin position="157"/>
        <end position="181"/>
    </location>
</feature>
<dbReference type="GO" id="GO:0006879">
    <property type="term" value="P:intracellular iron ion homeostasis"/>
    <property type="evidence" value="ECO:0007669"/>
    <property type="project" value="TreeGrafter"/>
</dbReference>
<dbReference type="PANTHER" id="PTHR32361">
    <property type="entry name" value="FERRIC/CUPRIC REDUCTASE TRANSMEMBRANE COMPONENT"/>
    <property type="match status" value="1"/>
</dbReference>
<keyword evidence="3" id="KW-0813">Transport</keyword>
<feature type="transmembrane region" description="Helical" evidence="11">
    <location>
        <begin position="368"/>
        <end position="391"/>
    </location>
</feature>
<keyword evidence="4 11" id="KW-0812">Transmembrane</keyword>
<dbReference type="SUPFAM" id="SSF52343">
    <property type="entry name" value="Ferredoxin reductase-like, C-terminal NADP-linked domain"/>
    <property type="match status" value="1"/>
</dbReference>
<evidence type="ECO:0000256" key="3">
    <source>
        <dbReference type="ARBA" id="ARBA00022448"/>
    </source>
</evidence>
<evidence type="ECO:0000256" key="10">
    <source>
        <dbReference type="ARBA" id="ARBA00023180"/>
    </source>
</evidence>
<feature type="transmembrane region" description="Helical" evidence="11">
    <location>
        <begin position="332"/>
        <end position="353"/>
    </location>
</feature>
<dbReference type="RefSeq" id="XP_040712337.1">
    <property type="nucleotide sequence ID" value="XM_040861014.1"/>
</dbReference>
<dbReference type="AlphaFoldDB" id="A0A1Y2DKJ7"/>
<keyword evidence="7" id="KW-0560">Oxidoreductase</keyword>
<comment type="similarity">
    <text evidence="2">Belongs to the ferric reductase (FRE) family.</text>
</comment>
<evidence type="ECO:0000313" key="13">
    <source>
        <dbReference type="EMBL" id="ORY59763.1"/>
    </source>
</evidence>
<keyword evidence="9 11" id="KW-0472">Membrane</keyword>
<dbReference type="GO" id="GO:0000293">
    <property type="term" value="F:ferric-chelate reductase activity"/>
    <property type="evidence" value="ECO:0007669"/>
    <property type="project" value="UniProtKB-ARBA"/>
</dbReference>
<dbReference type="SFLD" id="SFLDG01168">
    <property type="entry name" value="Ferric_reductase_subgroup_(FRE"/>
    <property type="match status" value="1"/>
</dbReference>
<evidence type="ECO:0000256" key="6">
    <source>
        <dbReference type="ARBA" id="ARBA00022989"/>
    </source>
</evidence>
<feature type="domain" description="FAD-binding FR-type" evidence="12">
    <location>
        <begin position="428"/>
        <end position="596"/>
    </location>
</feature>
<dbReference type="Pfam" id="PF01794">
    <property type="entry name" value="Ferric_reduct"/>
    <property type="match status" value="1"/>
</dbReference>
<dbReference type="STRING" id="1141098.A0A1Y2DKJ7"/>
<dbReference type="Gene3D" id="3.40.50.80">
    <property type="entry name" value="Nucleotide-binding domain of ferredoxin-NADP reductase (FNR) module"/>
    <property type="match status" value="1"/>
</dbReference>
<dbReference type="FunCoup" id="A0A1Y2DKJ7">
    <property type="interactions" value="360"/>
</dbReference>
<dbReference type="GeneID" id="63777226"/>
<dbReference type="EMBL" id="MCFJ01000013">
    <property type="protein sequence ID" value="ORY59763.1"/>
    <property type="molecule type" value="Genomic_DNA"/>
</dbReference>
<dbReference type="InterPro" id="IPR013130">
    <property type="entry name" value="Fe3_Rdtase_TM_dom"/>
</dbReference>
<feature type="transmembrane region" description="Helical" evidence="11">
    <location>
        <begin position="253"/>
        <end position="273"/>
    </location>
</feature>
<feature type="transmembrane region" description="Helical" evidence="11">
    <location>
        <begin position="398"/>
        <end position="418"/>
    </location>
</feature>
<protein>
    <submittedName>
        <fullName evidence="13">Ferric reductase like transmembrane component</fullName>
    </submittedName>
</protein>
<keyword evidence="5" id="KW-0249">Electron transport</keyword>
<evidence type="ECO:0000256" key="4">
    <source>
        <dbReference type="ARBA" id="ARBA00022692"/>
    </source>
</evidence>
<keyword evidence="8" id="KW-0406">Ion transport</keyword>
<dbReference type="InterPro" id="IPR013112">
    <property type="entry name" value="FAD-bd_8"/>
</dbReference>
<comment type="subcellular location">
    <subcellularLocation>
        <location evidence="1">Membrane</location>
        <topology evidence="1">Multi-pass membrane protein</topology>
    </subcellularLocation>
</comment>
<evidence type="ECO:0000259" key="12">
    <source>
        <dbReference type="PROSITE" id="PS51384"/>
    </source>
</evidence>
<dbReference type="InParanoid" id="A0A1Y2DKJ7"/>
<dbReference type="GO" id="GO:0006826">
    <property type="term" value="P:iron ion transport"/>
    <property type="evidence" value="ECO:0007669"/>
    <property type="project" value="TreeGrafter"/>
</dbReference>
<evidence type="ECO:0000256" key="5">
    <source>
        <dbReference type="ARBA" id="ARBA00022982"/>
    </source>
</evidence>
<organism evidence="13 14">
    <name type="scientific">Pseudomassariella vexata</name>
    <dbReference type="NCBI Taxonomy" id="1141098"/>
    <lineage>
        <taxon>Eukaryota</taxon>
        <taxon>Fungi</taxon>
        <taxon>Dikarya</taxon>
        <taxon>Ascomycota</taxon>
        <taxon>Pezizomycotina</taxon>
        <taxon>Sordariomycetes</taxon>
        <taxon>Xylariomycetidae</taxon>
        <taxon>Amphisphaeriales</taxon>
        <taxon>Pseudomassariaceae</taxon>
        <taxon>Pseudomassariella</taxon>
    </lineage>
</organism>
<dbReference type="Pfam" id="PF08022">
    <property type="entry name" value="FAD_binding_8"/>
    <property type="match status" value="1"/>
</dbReference>
<evidence type="ECO:0000256" key="2">
    <source>
        <dbReference type="ARBA" id="ARBA00006278"/>
    </source>
</evidence>
<name>A0A1Y2DKJ7_9PEZI</name>